<dbReference type="Proteomes" id="UP001597032">
    <property type="component" value="Unassembled WGS sequence"/>
</dbReference>
<evidence type="ECO:0000313" key="2">
    <source>
        <dbReference type="Proteomes" id="UP001597032"/>
    </source>
</evidence>
<dbReference type="Pfam" id="PF13489">
    <property type="entry name" value="Methyltransf_23"/>
    <property type="match status" value="1"/>
</dbReference>
<gene>
    <name evidence="1" type="ORF">ACFQZW_00730</name>
</gene>
<dbReference type="GO" id="GO:0008168">
    <property type="term" value="F:methyltransferase activity"/>
    <property type="evidence" value="ECO:0007669"/>
    <property type="project" value="UniProtKB-KW"/>
</dbReference>
<name>A0ABW2Z150_9FLAO</name>
<accession>A0ABW2Z150</accession>
<dbReference type="Gene3D" id="3.40.50.150">
    <property type="entry name" value="Vaccinia Virus protein VP39"/>
    <property type="match status" value="1"/>
</dbReference>
<dbReference type="InterPro" id="IPR029063">
    <property type="entry name" value="SAM-dependent_MTases_sf"/>
</dbReference>
<dbReference type="RefSeq" id="WP_386781290.1">
    <property type="nucleotide sequence ID" value="NZ_JBHTIC010000002.1"/>
</dbReference>
<proteinExistence type="predicted"/>
<dbReference type="SUPFAM" id="SSF53335">
    <property type="entry name" value="S-adenosyl-L-methionine-dependent methyltransferases"/>
    <property type="match status" value="1"/>
</dbReference>
<keyword evidence="2" id="KW-1185">Reference proteome</keyword>
<protein>
    <submittedName>
        <fullName evidence="1">Methyltransferase domain-containing protein</fullName>
    </submittedName>
</protein>
<keyword evidence="1" id="KW-0808">Transferase</keyword>
<reference evidence="2" key="1">
    <citation type="journal article" date="2019" name="Int. J. Syst. Evol. Microbiol.">
        <title>The Global Catalogue of Microorganisms (GCM) 10K type strain sequencing project: providing services to taxonomists for standard genome sequencing and annotation.</title>
        <authorList>
            <consortium name="The Broad Institute Genomics Platform"/>
            <consortium name="The Broad Institute Genome Sequencing Center for Infectious Disease"/>
            <person name="Wu L."/>
            <person name="Ma J."/>
        </authorList>
    </citation>
    <scope>NUCLEOTIDE SEQUENCE [LARGE SCALE GENOMIC DNA]</scope>
    <source>
        <strain evidence="2">CCUG 60022</strain>
    </source>
</reference>
<sequence>MECTLCNNNSILYSKSANKEYYKCSVCGSICMHPLFYISSENEKIRYQEHNNDVNDIGYQKFVQPIIEGVTSNFNNKANGLDFGCGTGPVITKLLQEKKFNITTYDPFFDNNLNALKNTYNFIVCCEVIEHFHHPLKEFKLLKALLKPKGKLYCMTDIFSESINFKNWYYKNDNTHVIFYQENTFKWIQKHIGFSKVTINNRLIIFEN</sequence>
<evidence type="ECO:0000313" key="1">
    <source>
        <dbReference type="EMBL" id="MFD0760598.1"/>
    </source>
</evidence>
<organism evidence="1 2">
    <name type="scientific">Lutibacter aestuarii</name>
    <dbReference type="NCBI Taxonomy" id="861111"/>
    <lineage>
        <taxon>Bacteria</taxon>
        <taxon>Pseudomonadati</taxon>
        <taxon>Bacteroidota</taxon>
        <taxon>Flavobacteriia</taxon>
        <taxon>Flavobacteriales</taxon>
        <taxon>Flavobacteriaceae</taxon>
        <taxon>Lutibacter</taxon>
    </lineage>
</organism>
<dbReference type="EMBL" id="JBHTIC010000002">
    <property type="protein sequence ID" value="MFD0760598.1"/>
    <property type="molecule type" value="Genomic_DNA"/>
</dbReference>
<dbReference type="GO" id="GO:0032259">
    <property type="term" value="P:methylation"/>
    <property type="evidence" value="ECO:0007669"/>
    <property type="project" value="UniProtKB-KW"/>
</dbReference>
<keyword evidence="1" id="KW-0489">Methyltransferase</keyword>
<comment type="caution">
    <text evidence="1">The sequence shown here is derived from an EMBL/GenBank/DDBJ whole genome shotgun (WGS) entry which is preliminary data.</text>
</comment>